<feature type="domain" description="PITH" evidence="4">
    <location>
        <begin position="121"/>
        <end position="296"/>
    </location>
</feature>
<dbReference type="Pfam" id="PF00085">
    <property type="entry name" value="Thioredoxin"/>
    <property type="match status" value="1"/>
</dbReference>
<dbReference type="Gene3D" id="3.40.30.10">
    <property type="entry name" value="Glutaredoxin"/>
    <property type="match status" value="1"/>
</dbReference>
<dbReference type="Pfam" id="PF06201">
    <property type="entry name" value="PITH"/>
    <property type="match status" value="1"/>
</dbReference>
<dbReference type="OrthoDB" id="10263751at2759"/>
<dbReference type="CDD" id="cd02947">
    <property type="entry name" value="TRX_family"/>
    <property type="match status" value="1"/>
</dbReference>
<dbReference type="Proteomes" id="UP000070700">
    <property type="component" value="Unassembled WGS sequence"/>
</dbReference>
<dbReference type="KEGG" id="psco:LY89DRAFT_195731"/>
<reference evidence="5 6" key="1">
    <citation type="submission" date="2015-10" db="EMBL/GenBank/DDBJ databases">
        <title>Full genome of DAOMC 229536 Phialocephala scopiformis, a fungal endophyte of spruce producing the potent anti-insectan compound rugulosin.</title>
        <authorList>
            <consortium name="DOE Joint Genome Institute"/>
            <person name="Walker A.K."/>
            <person name="Frasz S.L."/>
            <person name="Seifert K.A."/>
            <person name="Miller J.D."/>
            <person name="Mondo S.J."/>
            <person name="Labutti K."/>
            <person name="Lipzen A."/>
            <person name="Dockter R."/>
            <person name="Kennedy M."/>
            <person name="Grigoriev I.V."/>
            <person name="Spatafora J.W."/>
        </authorList>
    </citation>
    <scope>NUCLEOTIDE SEQUENCE [LARGE SCALE GENOMIC DNA]</scope>
    <source>
        <strain evidence="5 6">CBS 120377</strain>
    </source>
</reference>
<dbReference type="EMBL" id="KQ947423">
    <property type="protein sequence ID" value="KUJ12877.1"/>
    <property type="molecule type" value="Genomic_DNA"/>
</dbReference>
<keyword evidence="6" id="KW-1185">Reference proteome</keyword>
<dbReference type="InterPro" id="IPR013766">
    <property type="entry name" value="Thioredoxin_domain"/>
</dbReference>
<comment type="similarity">
    <text evidence="1">Belongs to the thioredoxin family.</text>
</comment>
<dbReference type="SUPFAM" id="SSF49785">
    <property type="entry name" value="Galactose-binding domain-like"/>
    <property type="match status" value="1"/>
</dbReference>
<dbReference type="PROSITE" id="PS00194">
    <property type="entry name" value="THIOREDOXIN_1"/>
    <property type="match status" value="1"/>
</dbReference>
<dbReference type="FunFam" id="3.40.30.10:FF:000245">
    <property type="entry name" value="Thioredoxin"/>
    <property type="match status" value="1"/>
</dbReference>
<dbReference type="GeneID" id="28815468"/>
<evidence type="ECO:0000259" key="3">
    <source>
        <dbReference type="PROSITE" id="PS51352"/>
    </source>
</evidence>
<dbReference type="InterPro" id="IPR010400">
    <property type="entry name" value="PITH_dom"/>
</dbReference>
<proteinExistence type="inferred from homology"/>
<dbReference type="PROSITE" id="PS51532">
    <property type="entry name" value="PITH"/>
    <property type="match status" value="1"/>
</dbReference>
<dbReference type="GO" id="GO:0005737">
    <property type="term" value="C:cytoplasm"/>
    <property type="evidence" value="ECO:0007669"/>
    <property type="project" value="UniProtKB-ARBA"/>
</dbReference>
<name>A0A194WZ56_MOLSC</name>
<dbReference type="InterPro" id="IPR008979">
    <property type="entry name" value="Galactose-bd-like_sf"/>
</dbReference>
<dbReference type="PRINTS" id="PR00421">
    <property type="entry name" value="THIOREDOXIN"/>
</dbReference>
<evidence type="ECO:0000256" key="2">
    <source>
        <dbReference type="ARBA" id="ARBA00023157"/>
    </source>
</evidence>
<dbReference type="STRING" id="149040.A0A194WZ56"/>
<evidence type="ECO:0000313" key="6">
    <source>
        <dbReference type="Proteomes" id="UP000070700"/>
    </source>
</evidence>
<accession>A0A194WZ56</accession>
<dbReference type="InParanoid" id="A0A194WZ56"/>
<evidence type="ECO:0000259" key="4">
    <source>
        <dbReference type="PROSITE" id="PS51532"/>
    </source>
</evidence>
<evidence type="ECO:0000256" key="1">
    <source>
        <dbReference type="ARBA" id="ARBA00008987"/>
    </source>
</evidence>
<dbReference type="RefSeq" id="XP_018067232.1">
    <property type="nucleotide sequence ID" value="XM_018205742.1"/>
</dbReference>
<dbReference type="Gene3D" id="2.60.120.470">
    <property type="entry name" value="PITH domain"/>
    <property type="match status" value="1"/>
</dbReference>
<gene>
    <name evidence="5" type="ORF">LY89DRAFT_195731</name>
</gene>
<organism evidence="5 6">
    <name type="scientific">Mollisia scopiformis</name>
    <name type="common">Conifer needle endophyte fungus</name>
    <name type="synonym">Phialocephala scopiformis</name>
    <dbReference type="NCBI Taxonomy" id="149040"/>
    <lineage>
        <taxon>Eukaryota</taxon>
        <taxon>Fungi</taxon>
        <taxon>Dikarya</taxon>
        <taxon>Ascomycota</taxon>
        <taxon>Pezizomycotina</taxon>
        <taxon>Leotiomycetes</taxon>
        <taxon>Helotiales</taxon>
        <taxon>Mollisiaceae</taxon>
        <taxon>Mollisia</taxon>
    </lineage>
</organism>
<dbReference type="InterPro" id="IPR036249">
    <property type="entry name" value="Thioredoxin-like_sf"/>
</dbReference>
<feature type="domain" description="Thioredoxin" evidence="3">
    <location>
        <begin position="1"/>
        <end position="141"/>
    </location>
</feature>
<keyword evidence="2" id="KW-1015">Disulfide bond</keyword>
<dbReference type="InterPro" id="IPR037047">
    <property type="entry name" value="PITH_dom_sf"/>
</dbReference>
<dbReference type="PROSITE" id="PS51352">
    <property type="entry name" value="THIOREDOXIN_2"/>
    <property type="match status" value="1"/>
</dbReference>
<sequence length="296" mass="31350">MEEIKSLSQFNKLKASSSLLIIDFYATWCGPCKAISPVFEKLAKQHESSTSIKFAKVDVDKAKDVAQTCGITAMPTFQFFKAGSKADEVKGADVNQLQTKIGYYTAAVAKEGSGQGTKASASTGATSGPVSLRSLIDISTSRLLNTSNLSSVRNIASPPPAGYAIASATGTAQCLIHLSFTQAVTPSQIKITVANDSLSNGPSRIQVGTNVPVRVTKSPDGVESNDLAMESISKAENTQAFNIYSDEYTNGTTELKLKASKFKSVKSLTIRIDANISGEAKTITKVKEMDIISSKA</sequence>
<dbReference type="InterPro" id="IPR017937">
    <property type="entry name" value="Thioredoxin_CS"/>
</dbReference>
<dbReference type="PANTHER" id="PTHR46115">
    <property type="entry name" value="THIOREDOXIN-LIKE PROTEIN 1"/>
    <property type="match status" value="1"/>
</dbReference>
<protein>
    <submittedName>
        <fullName evidence="5">Thiol-disulfide exchange intermediate</fullName>
    </submittedName>
</protein>
<dbReference type="AlphaFoldDB" id="A0A194WZ56"/>
<dbReference type="SUPFAM" id="SSF52833">
    <property type="entry name" value="Thioredoxin-like"/>
    <property type="match status" value="1"/>
</dbReference>
<evidence type="ECO:0000313" key="5">
    <source>
        <dbReference type="EMBL" id="KUJ12877.1"/>
    </source>
</evidence>